<proteinExistence type="inferred from homology"/>
<keyword evidence="2 7" id="KW-0328">Glycosyltransferase</keyword>
<dbReference type="Proteomes" id="UP000663836">
    <property type="component" value="Unassembled WGS sequence"/>
</dbReference>
<comment type="similarity">
    <text evidence="1 7">Belongs to the Arg-specific ADP-ribosyltransferase family.</text>
</comment>
<comment type="catalytic activity">
    <reaction evidence="5 7">
        <text>L-arginyl-[protein] + NAD(+) = N(omega)-(ADP-D-ribosyl)-L-arginyl-[protein] + nicotinamide + H(+)</text>
        <dbReference type="Rhea" id="RHEA:19149"/>
        <dbReference type="Rhea" id="RHEA-COMP:10532"/>
        <dbReference type="Rhea" id="RHEA-COMP:15087"/>
        <dbReference type="ChEBI" id="CHEBI:15378"/>
        <dbReference type="ChEBI" id="CHEBI:17154"/>
        <dbReference type="ChEBI" id="CHEBI:29965"/>
        <dbReference type="ChEBI" id="CHEBI:57540"/>
        <dbReference type="ChEBI" id="CHEBI:142554"/>
        <dbReference type="EC" id="2.4.2.31"/>
    </reaction>
</comment>
<dbReference type="InterPro" id="IPR000768">
    <property type="entry name" value="ART"/>
</dbReference>
<dbReference type="SUPFAM" id="SSF56399">
    <property type="entry name" value="ADP-ribosylation"/>
    <property type="match status" value="1"/>
</dbReference>
<sequence length="369" mass="42376">MTDSSSSQSNAFYLACLNNDLKNVRKTIKPSFINQIDPSGDTALHIACSKGYIELVKLLLRYHASRTIQNKEGLTAEQVAANDEIKDLFKYKERPKSDSKHFVATTIEVEWLDSYKNAYRISYENREHMKRWLLKVPLTKLLDEIDTGYIEKIKFSSEKSKDEIKDYLKLTIEWEQPAGLISAYTSGGTGFCTVLNYDLAEIGSNFRFLSTQNLFNSGYLDNEAPKGLGEHIFAAILINHPFFKPYYRTNITTYRGMSISRDDLIQYKINDIIMTRTFLSTSHDENIAKRFIPINDNKKQAVLCIYKVINPQTSLNIEELSNLPEEKEVLIVPFTVFQIKEIEDVDTLIDEKPCSIKVIKLEECDSNLL</sequence>
<evidence type="ECO:0000256" key="7">
    <source>
        <dbReference type="RuleBase" id="RU361228"/>
    </source>
</evidence>
<dbReference type="InterPro" id="IPR051642">
    <property type="entry name" value="SWI6-like"/>
</dbReference>
<keyword evidence="4" id="KW-0548">Nucleotidyltransferase</keyword>
<evidence type="ECO:0000256" key="3">
    <source>
        <dbReference type="ARBA" id="ARBA00022679"/>
    </source>
</evidence>
<dbReference type="PANTHER" id="PTHR43828:SF10">
    <property type="entry name" value="ANKYRIN REPEAT-CONTAINING PROTEIN YAR1"/>
    <property type="match status" value="1"/>
</dbReference>
<dbReference type="Gene3D" id="1.25.40.20">
    <property type="entry name" value="Ankyrin repeat-containing domain"/>
    <property type="match status" value="1"/>
</dbReference>
<dbReference type="GO" id="GO:0030907">
    <property type="term" value="C:MBF transcription complex"/>
    <property type="evidence" value="ECO:0007669"/>
    <property type="project" value="TreeGrafter"/>
</dbReference>
<dbReference type="SUPFAM" id="SSF48403">
    <property type="entry name" value="Ankyrin repeat"/>
    <property type="match status" value="1"/>
</dbReference>
<dbReference type="Pfam" id="PF01129">
    <property type="entry name" value="ART"/>
    <property type="match status" value="1"/>
</dbReference>
<evidence type="ECO:0000256" key="5">
    <source>
        <dbReference type="ARBA" id="ARBA00047597"/>
    </source>
</evidence>
<dbReference type="EC" id="2.4.2.31" evidence="7"/>
<feature type="repeat" description="ANK" evidence="6">
    <location>
        <begin position="39"/>
        <end position="71"/>
    </location>
</feature>
<accession>A0A819MWV5</accession>
<dbReference type="GO" id="GO:0016779">
    <property type="term" value="F:nucleotidyltransferase activity"/>
    <property type="evidence" value="ECO:0007669"/>
    <property type="project" value="UniProtKB-KW"/>
</dbReference>
<dbReference type="AlphaFoldDB" id="A0A819MWV5"/>
<keyword evidence="7" id="KW-0521">NADP</keyword>
<dbReference type="GO" id="GO:0033309">
    <property type="term" value="C:SBF transcription complex"/>
    <property type="evidence" value="ECO:0007669"/>
    <property type="project" value="TreeGrafter"/>
</dbReference>
<protein>
    <recommendedName>
        <fullName evidence="7">NAD(P)(+)--arginine ADP-ribosyltransferase</fullName>
        <ecNumber evidence="7">2.4.2.31</ecNumber>
    </recommendedName>
    <alternativeName>
        <fullName evidence="7">Mono(ADP-ribosyl)transferase</fullName>
    </alternativeName>
</protein>
<name>A0A819MWV5_9BILA</name>
<keyword evidence="3 7" id="KW-0808">Transferase</keyword>
<dbReference type="EMBL" id="CAJNOT010002964">
    <property type="protein sequence ID" value="CAF1355477.1"/>
    <property type="molecule type" value="Genomic_DNA"/>
</dbReference>
<evidence type="ECO:0000313" key="8">
    <source>
        <dbReference type="EMBL" id="CAF1355477.1"/>
    </source>
</evidence>
<comment type="caution">
    <text evidence="9">The sequence shown here is derived from an EMBL/GenBank/DDBJ whole genome shotgun (WGS) entry which is preliminary data.</text>
</comment>
<evidence type="ECO:0000313" key="10">
    <source>
        <dbReference type="Proteomes" id="UP000663836"/>
    </source>
</evidence>
<dbReference type="PANTHER" id="PTHR43828">
    <property type="entry name" value="ASPARAGINASE"/>
    <property type="match status" value="1"/>
</dbReference>
<dbReference type="InterPro" id="IPR036770">
    <property type="entry name" value="Ankyrin_rpt-contain_sf"/>
</dbReference>
<dbReference type="Proteomes" id="UP000663864">
    <property type="component" value="Unassembled WGS sequence"/>
</dbReference>
<gene>
    <name evidence="9" type="ORF">JBS370_LOCUS25436</name>
    <name evidence="8" type="ORF">ZHD862_LOCUS30794</name>
</gene>
<organism evidence="9 10">
    <name type="scientific">Rotaria sordida</name>
    <dbReference type="NCBI Taxonomy" id="392033"/>
    <lineage>
        <taxon>Eukaryota</taxon>
        <taxon>Metazoa</taxon>
        <taxon>Spiralia</taxon>
        <taxon>Gnathifera</taxon>
        <taxon>Rotifera</taxon>
        <taxon>Eurotatoria</taxon>
        <taxon>Bdelloidea</taxon>
        <taxon>Philodinida</taxon>
        <taxon>Philodinidae</taxon>
        <taxon>Rotaria</taxon>
    </lineage>
</organism>
<evidence type="ECO:0000313" key="9">
    <source>
        <dbReference type="EMBL" id="CAF3985783.1"/>
    </source>
</evidence>
<dbReference type="Pfam" id="PF12796">
    <property type="entry name" value="Ank_2"/>
    <property type="match status" value="1"/>
</dbReference>
<dbReference type="Gene3D" id="3.90.176.10">
    <property type="entry name" value="Toxin ADP-ribosyltransferase, Chain A, domain 1"/>
    <property type="match status" value="1"/>
</dbReference>
<evidence type="ECO:0000256" key="6">
    <source>
        <dbReference type="PROSITE-ProRule" id="PRU00023"/>
    </source>
</evidence>
<dbReference type="PROSITE" id="PS50297">
    <property type="entry name" value="ANK_REP_REGION"/>
    <property type="match status" value="1"/>
</dbReference>
<keyword evidence="7" id="KW-0520">NAD</keyword>
<dbReference type="GO" id="GO:0106274">
    <property type="term" value="F:NAD+-protein-arginine ADP-ribosyltransferase activity"/>
    <property type="evidence" value="ECO:0007669"/>
    <property type="project" value="UniProtKB-EC"/>
</dbReference>
<dbReference type="PROSITE" id="PS51996">
    <property type="entry name" value="TR_MART"/>
    <property type="match status" value="1"/>
</dbReference>
<dbReference type="PROSITE" id="PS50088">
    <property type="entry name" value="ANK_REPEAT"/>
    <property type="match status" value="1"/>
</dbReference>
<reference evidence="9" key="1">
    <citation type="submission" date="2021-02" db="EMBL/GenBank/DDBJ databases">
        <authorList>
            <person name="Nowell W R."/>
        </authorList>
    </citation>
    <scope>NUCLEOTIDE SEQUENCE</scope>
</reference>
<evidence type="ECO:0000256" key="4">
    <source>
        <dbReference type="ARBA" id="ARBA00022695"/>
    </source>
</evidence>
<evidence type="ECO:0000256" key="1">
    <source>
        <dbReference type="ARBA" id="ARBA00009558"/>
    </source>
</evidence>
<keyword evidence="6" id="KW-0040">ANK repeat</keyword>
<dbReference type="SMART" id="SM00248">
    <property type="entry name" value="ANK"/>
    <property type="match status" value="1"/>
</dbReference>
<dbReference type="InterPro" id="IPR002110">
    <property type="entry name" value="Ankyrin_rpt"/>
</dbReference>
<dbReference type="EMBL" id="CAJOBD010004226">
    <property type="protein sequence ID" value="CAF3985783.1"/>
    <property type="molecule type" value="Genomic_DNA"/>
</dbReference>
<evidence type="ECO:0000256" key="2">
    <source>
        <dbReference type="ARBA" id="ARBA00022676"/>
    </source>
</evidence>
<dbReference type="GO" id="GO:0045944">
    <property type="term" value="P:positive regulation of transcription by RNA polymerase II"/>
    <property type="evidence" value="ECO:0007669"/>
    <property type="project" value="UniProtKB-ARBA"/>
</dbReference>